<reference evidence="2 3" key="1">
    <citation type="journal article" date="2015" name="Nature">
        <title>rRNA introns, odd ribosomes, and small enigmatic genomes across a large radiation of phyla.</title>
        <authorList>
            <person name="Brown C.T."/>
            <person name="Hug L.A."/>
            <person name="Thomas B.C."/>
            <person name="Sharon I."/>
            <person name="Castelle C.J."/>
            <person name="Singh A."/>
            <person name="Wilkins M.J."/>
            <person name="Williams K.H."/>
            <person name="Banfield J.F."/>
        </authorList>
    </citation>
    <scope>NUCLEOTIDE SEQUENCE [LARGE SCALE GENOMIC DNA]</scope>
</reference>
<evidence type="ECO:0000313" key="3">
    <source>
        <dbReference type="Proteomes" id="UP000033986"/>
    </source>
</evidence>
<protein>
    <submittedName>
        <fullName evidence="2">Kelch repeat-containing protein</fullName>
    </submittedName>
</protein>
<comment type="caution">
    <text evidence="2">The sequence shown here is derived from an EMBL/GenBank/DDBJ whole genome shotgun (WGS) entry which is preliminary data.</text>
</comment>
<proteinExistence type="predicted"/>
<dbReference type="Proteomes" id="UP000033986">
    <property type="component" value="Unassembled WGS sequence"/>
</dbReference>
<gene>
    <name evidence="2" type="ORF">UV07_C0023G0001</name>
</gene>
<feature type="compositionally biased region" description="Low complexity" evidence="1">
    <location>
        <begin position="245"/>
        <end position="258"/>
    </location>
</feature>
<feature type="region of interest" description="Disordered" evidence="1">
    <location>
        <begin position="189"/>
        <end position="209"/>
    </location>
</feature>
<evidence type="ECO:0000313" key="2">
    <source>
        <dbReference type="EMBL" id="KKS43784.1"/>
    </source>
</evidence>
<feature type="non-terminal residue" evidence="2">
    <location>
        <position position="1"/>
    </location>
</feature>
<name>A0A0G0Z4Z9_9BACT</name>
<feature type="region of interest" description="Disordered" evidence="1">
    <location>
        <begin position="234"/>
        <end position="258"/>
    </location>
</feature>
<evidence type="ECO:0000256" key="1">
    <source>
        <dbReference type="SAM" id="MobiDB-lite"/>
    </source>
</evidence>
<organism evidence="2 3">
    <name type="scientific">Candidatus Azambacteria bacterium GW2011_GWB1_42_17</name>
    <dbReference type="NCBI Taxonomy" id="1618615"/>
    <lineage>
        <taxon>Bacteria</taxon>
        <taxon>Candidatus Azamiibacteriota</taxon>
    </lineage>
</organism>
<feature type="compositionally biased region" description="Low complexity" evidence="1">
    <location>
        <begin position="197"/>
        <end position="209"/>
    </location>
</feature>
<dbReference type="AlphaFoldDB" id="A0A0G0Z4Z9"/>
<dbReference type="EMBL" id="LCDB01000023">
    <property type="protein sequence ID" value="KKS43784.1"/>
    <property type="molecule type" value="Genomic_DNA"/>
</dbReference>
<accession>A0A0G0Z4Z9</accession>
<sequence>ENGPIAIGDRISVSSIAGVGMKYVATSTSSGQPTVGMALEPFDGWSPSTGSGQSEYSQIGKVLVFVNLGQPQIAAKGGTGDLAEMTANTTSLNRDLNINGFSILNVKSISGMNGLWKIDENGNITAQSVNTQSLTIGGGIASGVTIYDRTSGSPTCIYIEGGVIKTSSGACGATTNAGTEAIIETAPAADSTNSPQATTTPDIIPTATTTPDIIPVATTTPEIIPIATSTEPVATTTEPVIISETDSTSSPQAATTTP</sequence>